<dbReference type="SMART" id="SM00308">
    <property type="entry name" value="LH2"/>
    <property type="match status" value="11"/>
</dbReference>
<dbReference type="CDD" id="cd01756">
    <property type="entry name" value="PLAT_repeat"/>
    <property type="match status" value="5"/>
</dbReference>
<feature type="domain" description="PLAT" evidence="3">
    <location>
        <begin position="1176"/>
        <end position="1296"/>
    </location>
</feature>
<feature type="domain" description="PLAT" evidence="3">
    <location>
        <begin position="131"/>
        <end position="255"/>
    </location>
</feature>
<dbReference type="PANTHER" id="PTHR45901">
    <property type="entry name" value="PROTEIN CBG12474"/>
    <property type="match status" value="1"/>
</dbReference>
<dbReference type="InterPro" id="IPR036392">
    <property type="entry name" value="PLAT/LH2_dom_sf"/>
</dbReference>
<dbReference type="OrthoDB" id="5322100at2759"/>
<feature type="region of interest" description="Disordered" evidence="2">
    <location>
        <begin position="438"/>
        <end position="460"/>
    </location>
</feature>
<comment type="caution">
    <text evidence="4">The sequence shown here is derived from an EMBL/GenBank/DDBJ whole genome shotgun (WGS) entry which is preliminary data.</text>
</comment>
<comment type="caution">
    <text evidence="1">Lacks conserved residue(s) required for the propagation of feature annotation.</text>
</comment>
<dbReference type="PROSITE" id="PS50095">
    <property type="entry name" value="PLAT"/>
    <property type="match status" value="16"/>
</dbReference>
<dbReference type="PANTHER" id="PTHR45901:SF3">
    <property type="entry name" value="LIPOXYGENASE HOMOLOGY DOMAIN-CONTAINING PROTEIN 1"/>
    <property type="match status" value="1"/>
</dbReference>
<feature type="domain" description="PLAT" evidence="3">
    <location>
        <begin position="724"/>
        <end position="843"/>
    </location>
</feature>
<evidence type="ECO:0000256" key="2">
    <source>
        <dbReference type="SAM" id="MobiDB-lite"/>
    </source>
</evidence>
<dbReference type="Gene3D" id="2.40.180.10">
    <property type="entry name" value="Catalase core domain"/>
    <property type="match status" value="8"/>
</dbReference>
<name>A0A8S9Z7R4_9TREM</name>
<organism evidence="4 5">
    <name type="scientific">Paragonimus skrjabini miyazakii</name>
    <dbReference type="NCBI Taxonomy" id="59628"/>
    <lineage>
        <taxon>Eukaryota</taxon>
        <taxon>Metazoa</taxon>
        <taxon>Spiralia</taxon>
        <taxon>Lophotrochozoa</taxon>
        <taxon>Platyhelminthes</taxon>
        <taxon>Trematoda</taxon>
        <taxon>Digenea</taxon>
        <taxon>Plagiorchiida</taxon>
        <taxon>Troglotremata</taxon>
        <taxon>Troglotrematidae</taxon>
        <taxon>Paragonimus</taxon>
    </lineage>
</organism>
<evidence type="ECO:0000313" key="5">
    <source>
        <dbReference type="Proteomes" id="UP000822476"/>
    </source>
</evidence>
<feature type="domain" description="PLAT" evidence="3">
    <location>
        <begin position="1947"/>
        <end position="2062"/>
    </location>
</feature>
<feature type="domain" description="PLAT" evidence="3">
    <location>
        <begin position="1610"/>
        <end position="1750"/>
    </location>
</feature>
<feature type="compositionally biased region" description="Polar residues" evidence="2">
    <location>
        <begin position="1089"/>
        <end position="1116"/>
    </location>
</feature>
<evidence type="ECO:0000256" key="1">
    <source>
        <dbReference type="PROSITE-ProRule" id="PRU00152"/>
    </source>
</evidence>
<accession>A0A8S9Z7R4</accession>
<feature type="region of interest" description="Disordered" evidence="2">
    <location>
        <begin position="1072"/>
        <end position="1120"/>
    </location>
</feature>
<proteinExistence type="predicted"/>
<feature type="compositionally biased region" description="Basic residues" evidence="2">
    <location>
        <begin position="444"/>
        <end position="455"/>
    </location>
</feature>
<keyword evidence="5" id="KW-1185">Reference proteome</keyword>
<evidence type="ECO:0000259" key="3">
    <source>
        <dbReference type="PROSITE" id="PS50095"/>
    </source>
</evidence>
<dbReference type="Gene3D" id="2.60.60.20">
    <property type="entry name" value="PLAT/LH2 domain"/>
    <property type="match status" value="8"/>
</dbReference>
<protein>
    <recommendedName>
        <fullName evidence="3">PLAT domain-containing protein</fullName>
    </recommendedName>
</protein>
<feature type="domain" description="PLAT" evidence="3">
    <location>
        <begin position="2398"/>
        <end position="2516"/>
    </location>
</feature>
<feature type="domain" description="PLAT" evidence="3">
    <location>
        <begin position="1815"/>
        <end position="1934"/>
    </location>
</feature>
<feature type="domain" description="PLAT" evidence="3">
    <location>
        <begin position="2243"/>
        <end position="2375"/>
    </location>
</feature>
<feature type="domain" description="PLAT" evidence="3">
    <location>
        <begin position="1461"/>
        <end position="1585"/>
    </location>
</feature>
<dbReference type="EMBL" id="JTDE01000008">
    <property type="protein sequence ID" value="KAF7262684.1"/>
    <property type="molecule type" value="Genomic_DNA"/>
</dbReference>
<gene>
    <name evidence="4" type="ORF">EG68_00146</name>
</gene>
<feature type="domain" description="PLAT" evidence="3">
    <location>
        <begin position="1325"/>
        <end position="1448"/>
    </location>
</feature>
<dbReference type="InterPro" id="IPR052970">
    <property type="entry name" value="Inner_ear_hair_cell_LOXHD"/>
</dbReference>
<sequence>MQERPRIYTSPSKVKGVPLLDKVSEKYAGISVILINEQFWSPDQPILSPLSHQIWVIFDRLWLSMTAFEKRTVGYLKVYKSFILYPGGDICSFVITGFHCTKKTDLLFVNSLEFAVAKQVTFLKFHSKFALEYAIMVVTGDQEGCGTDSNVFITIYGRTGITPRIELARDKSSKMSIFHSPFARGLSTKFVVKAPSVGALTRLRISQNASGQFPHWFLERIVITDMTYPKWTYYFNCSFWLSPNYADGKLSRLVGGFRESTGMGIGAEYRLTFYTADKPEAGTTADVFVQFYGEAGISREIWLNKPPWIKQPDKEPKVPIRFDRGSCVQVAFPPCQQYGKLKQLKVGHNNHGNSPRWFLEKVIVDDLKQHRVYEFPCHSWIDSPNERHLHCTRTKDRSASPTKWKKVPLIFMVFTGDLHNAGTTANVFIRLRGSEQTDHTASASKKRTSPVRRKSAQSDTANSVNTISFNEESAVKEFYSTPCIWLSDGTYERKRISEFRIDLPVPFCISPIAQLDIGHDNSGKSPSWHLEKVIVDCPITGIHQTFLCGRWLAKNEDDGKTERTLIEDLSQRKMNKPQTPWLLSIKTSKTPNASTSAKVTLALYGSLGKTEDLELDRSLLDDKSNWLPTSSTQSESRLFQKGAEDVFRVNCADVGVLYKLRIGHDNSGPNPQWHLEKIVLINLNTEEQYVFFCNRWLSLTEDGHTTTLELPAHGTGILHAEQVCRYRVSVFTGNQPHAGTDARVFVNIFGEHGDTGDRWLIQPVSKTKPFQKHQMDEFIVEAVDLKRIKKIRIGHNSTHPGTGWFLSKVIIEKAEDCLVKAIFDCHRWFDVGEDDGMIVRELIESSFTEDFIYRVTVQTGNLRFAGTDANIFIRLYGTRGETGSLSLKTSETHTNKFEAGSTDIFSLTGPDIGELKKLRIWHDGTCPGSSWFLDRVLVTVPHLGLSYEFAANRWLALNEADGELSVQLEPTRSERVEKTVPYEVVVFTGDCDAAETYSNVFIQFYGTPLNRKSNVIQLLPHSRRFDRGTVEKFKVYALNVGLLQKIQISHDGSGGDKGWYLNRILVRKSTSHTEEPLAEDSKMRRKQSPSKSKTALRNLSNSRESLNTLSDGSRLSSPRLLQKDGPLKEIVDDEGVENYWFIVNEWLSKQKGDHQIVREILATTEDGRAMSTLIKSNYNIVIKTGSEHHAGTTAKVYLTLFGHLSKTGEILMQNPKSKTKPFQHNAVDSFELTAIGIGPLQKVKLRHDGNGLSSSWFVDYVAVKETTFNRTQEYLFPCYQWLARDRSDGLISRELLAASQLILERWKEGKDIRADARLLNADRSTSFFIRIHTGRDMCAGTDAKVHIELFGEKESTGIIPLKTSRDESGSKKANKFEAGSMDIFTVKAIDIGPLQKIHIGHDCSGAGPSWKLDRVEINAPKLNLGWTFLCDQWITSSGHAKYAEVELYPKPELTKFLRSTMAFEVTVHTSDLSSPAMSASVHMQIYGKNGEKSQAIPLQILEEDTSPFRREAIDVFYVEIEELPLPISKVRIWHDEKGICPHWHLRRVELRHLKPNGEIFETYVFPCERWLSRSKEDMAVERELVPSKLFEEDQVHHQLERNVPEHGMQKRYEIHVITGKEVHAGTDAKVFLTLYGTNGDSGERRLAKSKTHSNKFEAGHTDVFEWEVVDLGKLQKAHIRHDNTGPAPAWFLTRIEVYTWDADQKRPETGTGKQASTSAEQCILAGPTIFHCERWLSSHHEDCRTERVLCADDYHEQVSVSSMHMQTDSIPIKRHRLPSGMLIFPRKMNRTAAETEHQFNHEEDSTMGDGSLPTMPYHIRVVTGSMKQAGTPGPVWIRCCGKGHQESGKLMLFHERHGTSLIKGTTTNFYFDAPTIEELTEVEVCNEAITSTETGWFLRHLQVDLTTTGKCYQFNCNTWFSRKRSDGKTLRCFPVSNRNIITHSKLITYHVSLETSNVEHAGTDSNVYLQLFGRMGASNERIIEKAGNLFERSSQDKFALEFENVGELLKIRIRHDAQGDRKHWKIENVEVADGCCTYNFSVVKGLWLSTKYGEAKKLWADLVAIRNGVEQLRSVTLKILTKTSIQPSSGTDCGVFLRLFGEYGDSGDLQLKTTVNKQLPFKPNAVDEFTFSKIVDLGTLSRCRLWHDNNGRSTSWFCEWLEVQELLEEGVPRPARHWRFDCNKWLSNKEGDHQIRVDLPCSEEFMNDPVRGRLSDQLAIRTLLAVAEVSTAVNLPDAHIGDIAYEIELKTGSRQEAGTTHNCWLLLEGSQKHSRKLVITNTEHKPVLQTGQTDHFKLLSPPIGKLTKLKLGLLPPKASAKLTTAQSPTGSKHASDWLCENVAVRDPVSRQRYLFRVNKWIDAARRQADWNETMIDVTEVQEDPTLLAVISMREKPSAKYKIMLHTGDKLCAGTDAKVFVRLFGDQPGLDSGRIQLRKEGINLFERHQVDIFYVECVDLGKLRRLWVEHDHTGISADWFLAKVQVTNSSSGEMYNFPCDQWLSRKRGDARLWKELYAIAE</sequence>
<reference evidence="4" key="1">
    <citation type="submission" date="2019-07" db="EMBL/GenBank/DDBJ databases">
        <title>Annotation for the trematode Paragonimus miyazaki's.</title>
        <authorList>
            <person name="Choi Y.-J."/>
        </authorList>
    </citation>
    <scope>NUCLEOTIDE SEQUENCE</scope>
    <source>
        <strain evidence="4">Japan</strain>
    </source>
</reference>
<feature type="domain" description="PLAT" evidence="3">
    <location>
        <begin position="579"/>
        <end position="711"/>
    </location>
</feature>
<feature type="domain" description="PLAT" evidence="3">
    <location>
        <begin position="851"/>
        <end position="969"/>
    </location>
</feature>
<dbReference type="InterPro" id="IPR001024">
    <property type="entry name" value="PLAT/LH2_dom"/>
</dbReference>
<feature type="domain" description="PLAT" evidence="3">
    <location>
        <begin position="980"/>
        <end position="1097"/>
    </location>
</feature>
<dbReference type="Proteomes" id="UP000822476">
    <property type="component" value="Unassembled WGS sequence"/>
</dbReference>
<feature type="domain" description="PLAT" evidence="3">
    <location>
        <begin position="407"/>
        <end position="566"/>
    </location>
</feature>
<dbReference type="SUPFAM" id="SSF49723">
    <property type="entry name" value="Lipase/lipooxygenase domain (PLAT/LH2 domain)"/>
    <property type="match status" value="16"/>
</dbReference>
<dbReference type="Pfam" id="PF01477">
    <property type="entry name" value="PLAT"/>
    <property type="match status" value="16"/>
</dbReference>
<evidence type="ECO:0000313" key="4">
    <source>
        <dbReference type="EMBL" id="KAF7262684.1"/>
    </source>
</evidence>
<feature type="compositionally biased region" description="Basic and acidic residues" evidence="2">
    <location>
        <begin position="1072"/>
        <end position="1082"/>
    </location>
</feature>
<feature type="domain" description="PLAT" evidence="3">
    <location>
        <begin position="2073"/>
        <end position="2200"/>
    </location>
</feature>
<feature type="domain" description="PLAT" evidence="3">
    <location>
        <begin position="267"/>
        <end position="395"/>
    </location>
</feature>